<dbReference type="PANTHER" id="PTHR11829">
    <property type="entry name" value="FORKHEAD BOX PROTEIN"/>
    <property type="match status" value="1"/>
</dbReference>
<dbReference type="GO" id="GO:0000978">
    <property type="term" value="F:RNA polymerase II cis-regulatory region sequence-specific DNA binding"/>
    <property type="evidence" value="ECO:0007669"/>
    <property type="project" value="TreeGrafter"/>
</dbReference>
<dbReference type="AlphaFoldDB" id="A0AAN9XZR9"/>
<name>A0AAN9XZR9_9HEMI</name>
<dbReference type="InterPro" id="IPR018122">
    <property type="entry name" value="TF_fork_head_CS_1"/>
</dbReference>
<keyword evidence="2" id="KW-0805">Transcription regulation</keyword>
<dbReference type="GO" id="GO:0005634">
    <property type="term" value="C:nucleus"/>
    <property type="evidence" value="ECO:0007669"/>
    <property type="project" value="UniProtKB-SubCell"/>
</dbReference>
<evidence type="ECO:0000256" key="6">
    <source>
        <dbReference type="PROSITE-ProRule" id="PRU00089"/>
    </source>
</evidence>
<dbReference type="GO" id="GO:0009653">
    <property type="term" value="P:anatomical structure morphogenesis"/>
    <property type="evidence" value="ECO:0007669"/>
    <property type="project" value="TreeGrafter"/>
</dbReference>
<evidence type="ECO:0000256" key="5">
    <source>
        <dbReference type="ARBA" id="ARBA00023242"/>
    </source>
</evidence>
<dbReference type="PANTHER" id="PTHR11829:SF388">
    <property type="entry name" value="FORK HEAD DOMAIN-CONTAINING PROTEIN L1-RELATED"/>
    <property type="match status" value="1"/>
</dbReference>
<dbReference type="PROSITE" id="PS00658">
    <property type="entry name" value="FORK_HEAD_2"/>
    <property type="match status" value="1"/>
</dbReference>
<keyword evidence="5 6" id="KW-0539">Nucleus</keyword>
<dbReference type="Gene3D" id="1.10.10.10">
    <property type="entry name" value="Winged helix-like DNA-binding domain superfamily/Winged helix DNA-binding domain"/>
    <property type="match status" value="1"/>
</dbReference>
<dbReference type="FunFam" id="1.10.10.10:FF:000016">
    <property type="entry name" value="Forkhead box protein I1"/>
    <property type="match status" value="1"/>
</dbReference>
<dbReference type="InterPro" id="IPR036388">
    <property type="entry name" value="WH-like_DNA-bd_sf"/>
</dbReference>
<evidence type="ECO:0000256" key="1">
    <source>
        <dbReference type="ARBA" id="ARBA00004123"/>
    </source>
</evidence>
<dbReference type="InterPro" id="IPR001766">
    <property type="entry name" value="Fork_head_dom"/>
</dbReference>
<evidence type="ECO:0000313" key="9">
    <source>
        <dbReference type="Proteomes" id="UP001367676"/>
    </source>
</evidence>
<evidence type="ECO:0000313" key="8">
    <source>
        <dbReference type="EMBL" id="KAK7574513.1"/>
    </source>
</evidence>
<comment type="subcellular location">
    <subcellularLocation>
        <location evidence="1 6">Nucleus</location>
    </subcellularLocation>
</comment>
<dbReference type="PROSITE" id="PS00657">
    <property type="entry name" value="FORK_HEAD_1"/>
    <property type="match status" value="1"/>
</dbReference>
<keyword evidence="9" id="KW-1185">Reference proteome</keyword>
<sequence>MHSCRKHCNPEQCAVMERGLQPVLSLNGASDLNMNDLARVAMLPTSQELAALSLAQLPLLYQQHYQLLQLFRETPYLQQGMNLHQVKRKYQNNLLSFQNSEPSNTRSEKPPYSYIALIAMAISSSPNQKLTLSDIYKYISDKFPYYRQNRQGWQNSIRHNLSLNDCFIKIPRDKACDGESGGKGSYWTLDPVAASEMFERGNYRRRRIRRNRNSSSQIKETETKQESLDLSEMLDLRNKVRTIDTETIMKSESPKIVVAADSSGDSTENDTKVYTSSGNKLSFTIENLIKKRVESGEVSILRANENVCEKSP</sequence>
<evidence type="ECO:0000256" key="3">
    <source>
        <dbReference type="ARBA" id="ARBA00023125"/>
    </source>
</evidence>
<evidence type="ECO:0000256" key="4">
    <source>
        <dbReference type="ARBA" id="ARBA00023163"/>
    </source>
</evidence>
<feature type="DNA-binding region" description="Fork-head" evidence="6">
    <location>
        <begin position="109"/>
        <end position="208"/>
    </location>
</feature>
<dbReference type="Pfam" id="PF00250">
    <property type="entry name" value="Forkhead"/>
    <property type="match status" value="1"/>
</dbReference>
<dbReference type="InterPro" id="IPR036390">
    <property type="entry name" value="WH_DNA-bd_sf"/>
</dbReference>
<keyword evidence="3 6" id="KW-0238">DNA-binding</keyword>
<dbReference type="PROSITE" id="PS50039">
    <property type="entry name" value="FORK_HEAD_3"/>
    <property type="match status" value="1"/>
</dbReference>
<dbReference type="SMART" id="SM00339">
    <property type="entry name" value="FH"/>
    <property type="match status" value="1"/>
</dbReference>
<comment type="caution">
    <text evidence="8">The sequence shown here is derived from an EMBL/GenBank/DDBJ whole genome shotgun (WGS) entry which is preliminary data.</text>
</comment>
<reference evidence="8 9" key="1">
    <citation type="submission" date="2024-03" db="EMBL/GenBank/DDBJ databases">
        <title>Adaptation during the transition from Ophiocordyceps entomopathogen to insect associate is accompanied by gene loss and intensified selection.</title>
        <authorList>
            <person name="Ward C.M."/>
            <person name="Onetto C.A."/>
            <person name="Borneman A.R."/>
        </authorList>
    </citation>
    <scope>NUCLEOTIDE SEQUENCE [LARGE SCALE GENOMIC DNA]</scope>
    <source>
        <strain evidence="8">AWRI1</strain>
        <tissue evidence="8">Single Adult Female</tissue>
    </source>
</reference>
<organism evidence="8 9">
    <name type="scientific">Parthenolecanium corni</name>
    <dbReference type="NCBI Taxonomy" id="536013"/>
    <lineage>
        <taxon>Eukaryota</taxon>
        <taxon>Metazoa</taxon>
        <taxon>Ecdysozoa</taxon>
        <taxon>Arthropoda</taxon>
        <taxon>Hexapoda</taxon>
        <taxon>Insecta</taxon>
        <taxon>Pterygota</taxon>
        <taxon>Neoptera</taxon>
        <taxon>Paraneoptera</taxon>
        <taxon>Hemiptera</taxon>
        <taxon>Sternorrhyncha</taxon>
        <taxon>Coccoidea</taxon>
        <taxon>Coccidae</taxon>
        <taxon>Parthenolecanium</taxon>
    </lineage>
</organism>
<keyword evidence="4" id="KW-0804">Transcription</keyword>
<proteinExistence type="predicted"/>
<dbReference type="SUPFAM" id="SSF46785">
    <property type="entry name" value="Winged helix' DNA-binding domain"/>
    <property type="match status" value="1"/>
</dbReference>
<dbReference type="GO" id="GO:0000981">
    <property type="term" value="F:DNA-binding transcription factor activity, RNA polymerase II-specific"/>
    <property type="evidence" value="ECO:0007669"/>
    <property type="project" value="TreeGrafter"/>
</dbReference>
<dbReference type="GO" id="GO:0030154">
    <property type="term" value="P:cell differentiation"/>
    <property type="evidence" value="ECO:0007669"/>
    <property type="project" value="TreeGrafter"/>
</dbReference>
<dbReference type="Proteomes" id="UP001367676">
    <property type="component" value="Unassembled WGS sequence"/>
</dbReference>
<evidence type="ECO:0000259" key="7">
    <source>
        <dbReference type="PROSITE" id="PS50039"/>
    </source>
</evidence>
<evidence type="ECO:0000256" key="2">
    <source>
        <dbReference type="ARBA" id="ARBA00023015"/>
    </source>
</evidence>
<feature type="domain" description="Fork-head" evidence="7">
    <location>
        <begin position="109"/>
        <end position="208"/>
    </location>
</feature>
<accession>A0AAN9XZR9</accession>
<gene>
    <name evidence="8" type="ORF">V9T40_011704</name>
</gene>
<dbReference type="PRINTS" id="PR00053">
    <property type="entry name" value="FORKHEAD"/>
</dbReference>
<dbReference type="EMBL" id="JBBCAQ010000037">
    <property type="protein sequence ID" value="KAK7574513.1"/>
    <property type="molecule type" value="Genomic_DNA"/>
</dbReference>
<dbReference type="InterPro" id="IPR050211">
    <property type="entry name" value="FOX_domain-containing"/>
</dbReference>
<protein>
    <recommendedName>
        <fullName evidence="7">Fork-head domain-containing protein</fullName>
    </recommendedName>
</protein>
<dbReference type="InterPro" id="IPR030456">
    <property type="entry name" value="TF_fork_head_CS_2"/>
</dbReference>